<gene>
    <name evidence="1" type="ORF">GUL26_30695</name>
</gene>
<proteinExistence type="predicted"/>
<reference evidence="2" key="1">
    <citation type="submission" date="2019-10" db="EMBL/GenBank/DDBJ databases">
        <title>Extensively Drug-Resistant Pseudomonas aeruginosa ST664 clone carrying KPC-2-encoding megaplasmid in a burn clinic.</title>
        <authorList>
            <person name="Li Z."/>
            <person name="Cai Z."/>
            <person name="Cai Z."/>
            <person name="Zhang Y."/>
            <person name="Fu T."/>
            <person name="Jin Y."/>
            <person name="Cheng Z."/>
            <person name="Jin S."/>
            <person name="Wu W."/>
            <person name="Yang L."/>
            <person name="Bai F."/>
        </authorList>
    </citation>
    <scope>NUCLEOTIDE SEQUENCE</scope>
    <source>
        <strain evidence="2">NK546</strain>
        <plasmid evidence="2">pNK546b</plasmid>
    </source>
</reference>
<keyword evidence="2" id="KW-0614">Plasmid</keyword>
<sequence>MHVNDDECHAAGVDPAEVARIARGLSRYAREAERLGLVIFGGSTGSLRFNDGGDGALILASLDGDYDGGDGACGPGADGLMRGEYA</sequence>
<evidence type="ECO:0000313" key="3">
    <source>
        <dbReference type="Proteomes" id="UP000644192"/>
    </source>
</evidence>
<dbReference type="RefSeq" id="WP_044265856.1">
    <property type="nucleotide sequence ID" value="NZ_BSAO01000026.1"/>
</dbReference>
<evidence type="ECO:0000313" key="2">
    <source>
        <dbReference type="EMBL" id="QHU24548.1"/>
    </source>
</evidence>
<dbReference type="AlphaFoldDB" id="A0A6B1YIP2"/>
<evidence type="ECO:0000313" key="1">
    <source>
        <dbReference type="EMBL" id="MZZ16640.1"/>
    </source>
</evidence>
<accession>A0A6B1YIP2</accession>
<name>A0A6B1YIP2_PSEAI</name>
<organism evidence="1 3">
    <name type="scientific">Pseudomonas aeruginosa</name>
    <dbReference type="NCBI Taxonomy" id="287"/>
    <lineage>
        <taxon>Bacteria</taxon>
        <taxon>Pseudomonadati</taxon>
        <taxon>Pseudomonadota</taxon>
        <taxon>Gammaproteobacteria</taxon>
        <taxon>Pseudomonadales</taxon>
        <taxon>Pseudomonadaceae</taxon>
        <taxon>Pseudomonas</taxon>
    </lineage>
</organism>
<protein>
    <submittedName>
        <fullName evidence="1">Uncharacterized protein</fullName>
    </submittedName>
</protein>
<dbReference type="EMBL" id="WXZT01000029">
    <property type="protein sequence ID" value="MZZ16640.1"/>
    <property type="molecule type" value="Genomic_DNA"/>
</dbReference>
<reference evidence="1" key="2">
    <citation type="submission" date="2020-01" db="EMBL/GenBank/DDBJ databases">
        <title>Bacteria Cultured from War Wounds Associated with the Conflict in Eastern Ukraine.</title>
        <authorList>
            <person name="Snesrud E."/>
            <person name="Galac M.R."/>
            <person name="Mc Gann P."/>
            <person name="Valentine K."/>
            <person name="Viacheslav K."/>
        </authorList>
    </citation>
    <scope>NUCLEOTIDE SEQUENCE</scope>
    <source>
        <strain evidence="1">VNMU148</strain>
    </source>
</reference>
<dbReference type="EMBL" id="MN583270">
    <property type="protein sequence ID" value="QHU24548.1"/>
    <property type="molecule type" value="Genomic_DNA"/>
</dbReference>
<geneLocation type="plasmid" evidence="2">
    <name>pNK546b</name>
</geneLocation>
<dbReference type="Proteomes" id="UP000644192">
    <property type="component" value="Unassembled WGS sequence"/>
</dbReference>